<keyword evidence="3 4" id="KW-0408">Iron</keyword>
<accession>A0A248JST9</accession>
<evidence type="ECO:0000256" key="4">
    <source>
        <dbReference type="PROSITE-ProRule" id="PRU00433"/>
    </source>
</evidence>
<proteinExistence type="predicted"/>
<dbReference type="InterPro" id="IPR051459">
    <property type="entry name" value="Cytochrome_c-type_DH"/>
</dbReference>
<name>A0A248JST9_9PROT</name>
<keyword evidence="8" id="KW-1185">Reference proteome</keyword>
<dbReference type="InterPro" id="IPR009056">
    <property type="entry name" value="Cyt_c-like_dom"/>
</dbReference>
<dbReference type="Pfam" id="PF13442">
    <property type="entry name" value="Cytochrome_CBB3"/>
    <property type="match status" value="1"/>
</dbReference>
<dbReference type="GO" id="GO:0009055">
    <property type="term" value="F:electron transfer activity"/>
    <property type="evidence" value="ECO:0007669"/>
    <property type="project" value="InterPro"/>
</dbReference>
<dbReference type="Gene3D" id="1.10.760.10">
    <property type="entry name" value="Cytochrome c-like domain"/>
    <property type="match status" value="1"/>
</dbReference>
<evidence type="ECO:0000256" key="5">
    <source>
        <dbReference type="SAM" id="SignalP"/>
    </source>
</evidence>
<reference evidence="7 8" key="1">
    <citation type="submission" date="2017-06" db="EMBL/GenBank/DDBJ databases">
        <title>Complete genome sequence of Nitrospirillum amazonense strain CBAmC, an endophytic nitrogen-fixing and plant growth-promoting bacterium, isolated from sugarcane.</title>
        <authorList>
            <person name="Schwab S."/>
            <person name="dos Santos Teixeira K.R."/>
            <person name="Simoes Araujo J.L."/>
            <person name="Soares Vidal M."/>
            <person name="Borges de Freitas H.R."/>
            <person name="Rivello Crivelaro A.L."/>
            <person name="Bueno de Camargo Nunes A."/>
            <person name="dos Santos C.M."/>
            <person name="Palmeira da Silva Rosa D."/>
            <person name="da Silva Padilha D."/>
            <person name="da Silva E."/>
            <person name="Araujo Terra L."/>
            <person name="Soares Mendes V."/>
            <person name="Farinelli L."/>
            <person name="Magalhaes Cruz L."/>
            <person name="Baldani J.I."/>
        </authorList>
    </citation>
    <scope>NUCLEOTIDE SEQUENCE [LARGE SCALE GENOMIC DNA]</scope>
    <source>
        <strain evidence="7 8">CBAmC</strain>
    </source>
</reference>
<dbReference type="GO" id="GO:0020037">
    <property type="term" value="F:heme binding"/>
    <property type="evidence" value="ECO:0007669"/>
    <property type="project" value="InterPro"/>
</dbReference>
<organism evidence="7 8">
    <name type="scientific">Nitrospirillum viridazoti CBAmc</name>
    <dbReference type="NCBI Taxonomy" id="1441467"/>
    <lineage>
        <taxon>Bacteria</taxon>
        <taxon>Pseudomonadati</taxon>
        <taxon>Pseudomonadota</taxon>
        <taxon>Alphaproteobacteria</taxon>
        <taxon>Rhodospirillales</taxon>
        <taxon>Azospirillaceae</taxon>
        <taxon>Nitrospirillum</taxon>
        <taxon>Nitrospirillum viridazoti</taxon>
    </lineage>
</organism>
<evidence type="ECO:0000256" key="3">
    <source>
        <dbReference type="ARBA" id="ARBA00023004"/>
    </source>
</evidence>
<evidence type="ECO:0000256" key="1">
    <source>
        <dbReference type="ARBA" id="ARBA00022617"/>
    </source>
</evidence>
<dbReference type="AlphaFoldDB" id="A0A248JST9"/>
<gene>
    <name evidence="7" type="ORF">Y958_10280</name>
</gene>
<keyword evidence="5" id="KW-0732">Signal</keyword>
<feature type="domain" description="Cytochrome c" evidence="6">
    <location>
        <begin position="50"/>
        <end position="129"/>
    </location>
</feature>
<dbReference type="PANTHER" id="PTHR35008:SF9">
    <property type="entry name" value="CYTOCHROME C DOMAIN-CONTAINING PROTEIN"/>
    <property type="match status" value="1"/>
</dbReference>
<keyword evidence="2 4" id="KW-0479">Metal-binding</keyword>
<evidence type="ECO:0000259" key="6">
    <source>
        <dbReference type="PROSITE" id="PS51007"/>
    </source>
</evidence>
<keyword evidence="1 4" id="KW-0349">Heme</keyword>
<evidence type="ECO:0000313" key="8">
    <source>
        <dbReference type="Proteomes" id="UP000197153"/>
    </source>
</evidence>
<dbReference type="PANTHER" id="PTHR35008">
    <property type="entry name" value="BLL4482 PROTEIN-RELATED"/>
    <property type="match status" value="1"/>
</dbReference>
<sequence>MTIFKSFTVKAAGLTALLTGLYVAAGSLPHAAHAQASDASSAAFASPRHFGQKDGAALYQAICQGCHMPDAKGATGAGTYPALAGNANLEAAGYPVAMVVHGQRAMPPIGEFLDDDQVAAVVNYVRTHFGNHYTDTVTAADVKAAR</sequence>
<dbReference type="GO" id="GO:0046872">
    <property type="term" value="F:metal ion binding"/>
    <property type="evidence" value="ECO:0007669"/>
    <property type="project" value="UniProtKB-KW"/>
</dbReference>
<dbReference type="KEGG" id="nao:Y958_10280"/>
<evidence type="ECO:0000313" key="7">
    <source>
        <dbReference type="EMBL" id="ASG21168.1"/>
    </source>
</evidence>
<feature type="chain" id="PRO_5013145821" evidence="5">
    <location>
        <begin position="26"/>
        <end position="146"/>
    </location>
</feature>
<dbReference type="RefSeq" id="WP_088871905.1">
    <property type="nucleotide sequence ID" value="NZ_CP022110.1"/>
</dbReference>
<protein>
    <submittedName>
        <fullName evidence="7">Cytochrome C</fullName>
    </submittedName>
</protein>
<feature type="signal peptide" evidence="5">
    <location>
        <begin position="1"/>
        <end position="25"/>
    </location>
</feature>
<dbReference type="InterPro" id="IPR036909">
    <property type="entry name" value="Cyt_c-like_dom_sf"/>
</dbReference>
<evidence type="ECO:0000256" key="2">
    <source>
        <dbReference type="ARBA" id="ARBA00022723"/>
    </source>
</evidence>
<dbReference type="Proteomes" id="UP000197153">
    <property type="component" value="Chromosome 1"/>
</dbReference>
<dbReference type="PROSITE" id="PS51007">
    <property type="entry name" value="CYTC"/>
    <property type="match status" value="1"/>
</dbReference>
<dbReference type="SUPFAM" id="SSF46626">
    <property type="entry name" value="Cytochrome c"/>
    <property type="match status" value="1"/>
</dbReference>
<dbReference type="EMBL" id="CP022110">
    <property type="protein sequence ID" value="ASG21168.1"/>
    <property type="molecule type" value="Genomic_DNA"/>
</dbReference>